<protein>
    <submittedName>
        <fullName evidence="1">CHCH domain protein</fullName>
    </submittedName>
</protein>
<reference evidence="2" key="2">
    <citation type="journal article" date="2016" name="Sci. Rep.">
        <title>Dictyocaulus viviparus genome, variome and transcriptome elucidate lungworm biology and support future intervention.</title>
        <authorList>
            <person name="McNulty S.N."/>
            <person name="Strube C."/>
            <person name="Rosa B.A."/>
            <person name="Martin J.C."/>
            <person name="Tyagi R."/>
            <person name="Choi Y.J."/>
            <person name="Wang Q."/>
            <person name="Hallsworth Pepin K."/>
            <person name="Zhang X."/>
            <person name="Ozersky P."/>
            <person name="Wilson R.K."/>
            <person name="Sternberg P.W."/>
            <person name="Gasser R.B."/>
            <person name="Mitreva M."/>
        </authorList>
    </citation>
    <scope>NUCLEOTIDE SEQUENCE [LARGE SCALE GENOMIC DNA]</scope>
    <source>
        <strain evidence="2">HannoverDv2000</strain>
    </source>
</reference>
<dbReference type="Proteomes" id="UP000053766">
    <property type="component" value="Unassembled WGS sequence"/>
</dbReference>
<name>A0A0D8XMB6_DICVI</name>
<accession>A0A0D8XMB6</accession>
<dbReference type="PANTHER" id="PTHR13639">
    <property type="entry name" value="CYTOCHROME C OXIDASE ASSEMBLY FACTOR 4 HOMOLOG, MITOCHONDRIAL"/>
    <property type="match status" value="1"/>
</dbReference>
<dbReference type="GO" id="GO:0005758">
    <property type="term" value="C:mitochondrial intermembrane space"/>
    <property type="evidence" value="ECO:0007669"/>
    <property type="project" value="InterPro"/>
</dbReference>
<gene>
    <name evidence="1" type="ORF">DICVIV_10442</name>
</gene>
<dbReference type="PANTHER" id="PTHR13639:SF2">
    <property type="entry name" value="CYTOCHROME C OXIDASE ASSEMBLY FACTOR 4 HOMOLOG, MITOCHONDRIAL"/>
    <property type="match status" value="1"/>
</dbReference>
<dbReference type="OrthoDB" id="5586401at2759"/>
<organism evidence="1 2">
    <name type="scientific">Dictyocaulus viviparus</name>
    <name type="common">Bovine lungworm</name>
    <dbReference type="NCBI Taxonomy" id="29172"/>
    <lineage>
        <taxon>Eukaryota</taxon>
        <taxon>Metazoa</taxon>
        <taxon>Ecdysozoa</taxon>
        <taxon>Nematoda</taxon>
        <taxon>Chromadorea</taxon>
        <taxon>Rhabditida</taxon>
        <taxon>Rhabditina</taxon>
        <taxon>Rhabditomorpha</taxon>
        <taxon>Strongyloidea</taxon>
        <taxon>Metastrongylidae</taxon>
        <taxon>Dictyocaulus</taxon>
    </lineage>
</organism>
<dbReference type="EMBL" id="KN716550">
    <property type="protein sequence ID" value="KJH43531.1"/>
    <property type="molecule type" value="Genomic_DNA"/>
</dbReference>
<dbReference type="STRING" id="29172.A0A0D8XMB6"/>
<evidence type="ECO:0000313" key="1">
    <source>
        <dbReference type="EMBL" id="KJH43531.1"/>
    </source>
</evidence>
<evidence type="ECO:0000313" key="2">
    <source>
        <dbReference type="Proteomes" id="UP000053766"/>
    </source>
</evidence>
<proteinExistence type="predicted"/>
<keyword evidence="2" id="KW-1185">Reference proteome</keyword>
<dbReference type="InterPro" id="IPR039870">
    <property type="entry name" value="Coa4-like"/>
</dbReference>
<sequence>MSGDLEGPKNISDEDYVEARIRQTGCWEQHVDLLGCIGDKKDWRQCQTQVQRFKECMGKAHIRPAEKK</sequence>
<dbReference type="AlphaFoldDB" id="A0A0D8XMB6"/>
<reference evidence="1 2" key="1">
    <citation type="submission" date="2013-11" db="EMBL/GenBank/DDBJ databases">
        <title>Draft genome of the bovine lungworm Dictyocaulus viviparus.</title>
        <authorList>
            <person name="Mitreva M."/>
        </authorList>
    </citation>
    <scope>NUCLEOTIDE SEQUENCE [LARGE SCALE GENOMIC DNA]</scope>
    <source>
        <strain evidence="1 2">HannoverDv2000</strain>
    </source>
</reference>
<dbReference type="GO" id="GO:0033617">
    <property type="term" value="P:mitochondrial respiratory chain complex IV assembly"/>
    <property type="evidence" value="ECO:0007669"/>
    <property type="project" value="InterPro"/>
</dbReference>